<comment type="similarity">
    <text evidence="4">Belongs to the class I-like SAM-binding methyltransferase superfamily. RNA M5U methyltransferase family.</text>
</comment>
<dbReference type="OrthoDB" id="10250660at2759"/>
<sequence>MLNVGASGRSSPRQISLPTMKGMNLINVFLVISTGHSFLSPKSSSFHHRTIRQSPSNFHPQTLTVRSTSSSSSRSQNKKRQSSSNSGNRRQKQNSNKNKSSFSGSKPPPSSRPLLTFYDEQRNRFVNRERLTKPIDCQHFGTCPGCIVNDHVGKVDVIRSATRFFSSTAIRKNRLDVERSGEDWVVEAEEDGFYQVVVPSDVTQWRTQAKLVVAPKSSSWAKDGCIFGLYQRGSHDVLEIPNCQVHHPSINRAVELLEQATAKVGTPAYNSDSRDGQGLRYVQLQVERTTGKICLTLVFGASDVKATQPSLSRLTKELTKLDPDLWHSMWCHTNDAAGNNIFSRNTKNWHRLSGPEFVREPLPVGEFGWLYFSPLAFRQGNMEGFDILANDVARAVPGGSRVCELYAGVGLLGLTSLAYHHDTEPLEWVRCSDENPANPRCFTRSIQSIPREIIEHPKQNGPAPALTLGEIRKQMESGDDFWDVDPSTRRFGPKATYTVASACYALKSGQALGANVMIVDPPRKGLEDDVLEELCKPFNPRQPNVESPNMMTIEDYYVNWTNDVQTLIYVSCGFDALARDAEKLLSSPAGWKLESATGYVLFPGTNHVETLCIFQRE</sequence>
<evidence type="ECO:0000256" key="1">
    <source>
        <dbReference type="ARBA" id="ARBA00022603"/>
    </source>
</evidence>
<accession>A0A9K3LPJ8</accession>
<dbReference type="PANTHER" id="PTHR47548">
    <property type="entry name" value="BNAA06G32370D PROTEIN"/>
    <property type="match status" value="1"/>
</dbReference>
<evidence type="ECO:0000313" key="7">
    <source>
        <dbReference type="Proteomes" id="UP000693970"/>
    </source>
</evidence>
<keyword evidence="7" id="KW-1185">Reference proteome</keyword>
<feature type="compositionally biased region" description="Low complexity" evidence="5">
    <location>
        <begin position="66"/>
        <end position="75"/>
    </location>
</feature>
<feature type="region of interest" description="Disordered" evidence="5">
    <location>
        <begin position="41"/>
        <end position="116"/>
    </location>
</feature>
<reference evidence="6" key="1">
    <citation type="journal article" date="2021" name="Sci. Rep.">
        <title>Diploid genomic architecture of Nitzschia inconspicua, an elite biomass production diatom.</title>
        <authorList>
            <person name="Oliver A."/>
            <person name="Podell S."/>
            <person name="Pinowska A."/>
            <person name="Traller J.C."/>
            <person name="Smith S.R."/>
            <person name="McClure R."/>
            <person name="Beliaev A."/>
            <person name="Bohutskyi P."/>
            <person name="Hill E.A."/>
            <person name="Rabines A."/>
            <person name="Zheng H."/>
            <person name="Allen L.Z."/>
            <person name="Kuo A."/>
            <person name="Grigoriev I.V."/>
            <person name="Allen A.E."/>
            <person name="Hazlebeck D."/>
            <person name="Allen E.E."/>
        </authorList>
    </citation>
    <scope>NUCLEOTIDE SEQUENCE</scope>
    <source>
        <strain evidence="6">Hildebrandi</strain>
    </source>
</reference>
<evidence type="ECO:0000256" key="4">
    <source>
        <dbReference type="PROSITE-ProRule" id="PRU01024"/>
    </source>
</evidence>
<evidence type="ECO:0000256" key="3">
    <source>
        <dbReference type="ARBA" id="ARBA00022691"/>
    </source>
</evidence>
<evidence type="ECO:0000256" key="2">
    <source>
        <dbReference type="ARBA" id="ARBA00022679"/>
    </source>
</evidence>
<keyword evidence="1 4" id="KW-0489">Methyltransferase</keyword>
<organism evidence="6 7">
    <name type="scientific">Nitzschia inconspicua</name>
    <dbReference type="NCBI Taxonomy" id="303405"/>
    <lineage>
        <taxon>Eukaryota</taxon>
        <taxon>Sar</taxon>
        <taxon>Stramenopiles</taxon>
        <taxon>Ochrophyta</taxon>
        <taxon>Bacillariophyta</taxon>
        <taxon>Bacillariophyceae</taxon>
        <taxon>Bacillariophycidae</taxon>
        <taxon>Bacillariales</taxon>
        <taxon>Bacillariaceae</taxon>
        <taxon>Nitzschia</taxon>
    </lineage>
</organism>
<gene>
    <name evidence="6" type="ORF">IV203_037768</name>
</gene>
<keyword evidence="2 4" id="KW-0808">Transferase</keyword>
<dbReference type="GO" id="GO:0008173">
    <property type="term" value="F:RNA methyltransferase activity"/>
    <property type="evidence" value="ECO:0007669"/>
    <property type="project" value="InterPro"/>
</dbReference>
<dbReference type="PANTHER" id="PTHR47548:SF1">
    <property type="entry name" value="S-ADENOSYL-L-METHIONINE-DEPENDENT METHYLTRANSFERASES SUPERFAMILY PROTEIN"/>
    <property type="match status" value="1"/>
</dbReference>
<dbReference type="EMBL" id="JAGRRH010000009">
    <property type="protein sequence ID" value="KAG7364566.1"/>
    <property type="molecule type" value="Genomic_DNA"/>
</dbReference>
<name>A0A9K3LPJ8_9STRA</name>
<feature type="binding site" evidence="4">
    <location>
        <position position="379"/>
    </location>
    <ligand>
        <name>S-adenosyl-L-methionine</name>
        <dbReference type="ChEBI" id="CHEBI:59789"/>
    </ligand>
</feature>
<feature type="compositionally biased region" description="Polar residues" evidence="5">
    <location>
        <begin position="52"/>
        <end position="65"/>
    </location>
</feature>
<evidence type="ECO:0000313" key="6">
    <source>
        <dbReference type="EMBL" id="KAG7364566.1"/>
    </source>
</evidence>
<feature type="active site" description="Nucleophile" evidence="4">
    <location>
        <position position="572"/>
    </location>
</feature>
<reference evidence="6" key="2">
    <citation type="submission" date="2021-04" db="EMBL/GenBank/DDBJ databases">
        <authorList>
            <person name="Podell S."/>
        </authorList>
    </citation>
    <scope>NUCLEOTIDE SEQUENCE</scope>
    <source>
        <strain evidence="6">Hildebrandi</strain>
    </source>
</reference>
<comment type="caution">
    <text evidence="6">The sequence shown here is derived from an EMBL/GenBank/DDBJ whole genome shotgun (WGS) entry which is preliminary data.</text>
</comment>
<dbReference type="Proteomes" id="UP000693970">
    <property type="component" value="Unassembled WGS sequence"/>
</dbReference>
<dbReference type="InterPro" id="IPR053304">
    <property type="entry name" value="RNA_M5U_MTase"/>
</dbReference>
<feature type="binding site" evidence="4">
    <location>
        <position position="520"/>
    </location>
    <ligand>
        <name>S-adenosyl-L-methionine</name>
        <dbReference type="ChEBI" id="CHEBI:59789"/>
    </ligand>
</feature>
<keyword evidence="3 4" id="KW-0949">S-adenosyl-L-methionine</keyword>
<dbReference type="AlphaFoldDB" id="A0A9K3LPJ8"/>
<dbReference type="InterPro" id="IPR010280">
    <property type="entry name" value="U5_MeTrfase_fam"/>
</dbReference>
<feature type="binding site" evidence="4">
    <location>
        <position position="433"/>
    </location>
    <ligand>
        <name>S-adenosyl-L-methionine</name>
        <dbReference type="ChEBI" id="CHEBI:59789"/>
    </ligand>
</feature>
<feature type="compositionally biased region" description="Low complexity" evidence="5">
    <location>
        <begin position="82"/>
        <end position="105"/>
    </location>
</feature>
<proteinExistence type="inferred from homology"/>
<dbReference type="PROSITE" id="PS51687">
    <property type="entry name" value="SAM_MT_RNA_M5U"/>
    <property type="match status" value="1"/>
</dbReference>
<dbReference type="GO" id="GO:0032259">
    <property type="term" value="P:methylation"/>
    <property type="evidence" value="ECO:0007669"/>
    <property type="project" value="UniProtKB-KW"/>
</dbReference>
<dbReference type="GO" id="GO:0006396">
    <property type="term" value="P:RNA processing"/>
    <property type="evidence" value="ECO:0007669"/>
    <property type="project" value="InterPro"/>
</dbReference>
<protein>
    <submittedName>
        <fullName evidence="6">23S rRNA Uracil-5-methyltransferase</fullName>
    </submittedName>
</protein>
<evidence type="ECO:0000256" key="5">
    <source>
        <dbReference type="SAM" id="MobiDB-lite"/>
    </source>
</evidence>
<feature type="binding site" evidence="4">
    <location>
        <position position="406"/>
    </location>
    <ligand>
        <name>S-adenosyl-L-methionine</name>
        <dbReference type="ChEBI" id="CHEBI:59789"/>
    </ligand>
</feature>